<dbReference type="PANTHER" id="PTHR10865">
    <property type="entry name" value="METASTASIS-ASSOCIATED PROTEIN AND MESODERM INDUCTION EARLY RESPONSE PROTEIN"/>
    <property type="match status" value="1"/>
</dbReference>
<evidence type="ECO:0000256" key="7">
    <source>
        <dbReference type="SAM" id="MobiDB-lite"/>
    </source>
</evidence>
<keyword evidence="11" id="KW-1185">Reference proteome</keyword>
<comment type="caution">
    <text evidence="10">The sequence shown here is derived from an EMBL/GenBank/DDBJ whole genome shotgun (WGS) entry which is preliminary data.</text>
</comment>
<feature type="domain" description="ELM2" evidence="8">
    <location>
        <begin position="74"/>
        <end position="257"/>
    </location>
</feature>
<dbReference type="GO" id="GO:0000122">
    <property type="term" value="P:negative regulation of transcription by RNA polymerase II"/>
    <property type="evidence" value="ECO:0007669"/>
    <property type="project" value="TreeGrafter"/>
</dbReference>
<dbReference type="InterPro" id="IPR009057">
    <property type="entry name" value="Homeodomain-like_sf"/>
</dbReference>
<dbReference type="InterPro" id="IPR000949">
    <property type="entry name" value="ELM2_dom"/>
</dbReference>
<evidence type="ECO:0000256" key="3">
    <source>
        <dbReference type="ARBA" id="ARBA00022553"/>
    </source>
</evidence>
<dbReference type="GO" id="GO:0042826">
    <property type="term" value="F:histone deacetylase binding"/>
    <property type="evidence" value="ECO:0007669"/>
    <property type="project" value="TreeGrafter"/>
</dbReference>
<dbReference type="InterPro" id="IPR001005">
    <property type="entry name" value="SANT/Myb"/>
</dbReference>
<dbReference type="InterPro" id="IPR017884">
    <property type="entry name" value="SANT_dom"/>
</dbReference>
<dbReference type="InterPro" id="IPR040138">
    <property type="entry name" value="MIER/MTA"/>
</dbReference>
<keyword evidence="5" id="KW-0804">Transcription</keyword>
<feature type="region of interest" description="Disordered" evidence="7">
    <location>
        <begin position="102"/>
        <end position="156"/>
    </location>
</feature>
<feature type="compositionally biased region" description="Polar residues" evidence="7">
    <location>
        <begin position="110"/>
        <end position="123"/>
    </location>
</feature>
<evidence type="ECO:0000313" key="10">
    <source>
        <dbReference type="EMBL" id="NXG12719.1"/>
    </source>
</evidence>
<dbReference type="GO" id="GO:0032991">
    <property type="term" value="C:protein-containing complex"/>
    <property type="evidence" value="ECO:0007669"/>
    <property type="project" value="UniProtKB-ARBA"/>
</dbReference>
<sequence length="393" mass="44513">VGSLSSEDHDFDPSAEMLVHDYDDERTLEEEEMMEESKNFSSEIEDLEKEGNMPLEDLLAFYGYEPTIPVMAGSSANSSPSELADELPDMTLDKEEIAKDLLSGDDEETQSSADDLTPSVTSHEATDFFPRPLRSNTTCDGDKESDGEDVEADNGNSSEDLRKLLMLHPLKMSHLALMNFFLSAYENEDHLLWKPDVISESKVKEYLFETSLRTGNEKMIGRIPEGLHTLDNEQALYELLKSSHNVKEAIERYCSNGKTAQEEMTAWTEEECRSFEHALLIYGKDFHLIQKNKVRTRTVAECVAFYYMWKKSERYDYFAQQTRFGKKRYNHHPGVTDYMDRLVDEAESLGGAVHSSALTSNSRTETIPDQQLSILNSITANELTALTNSVATV</sequence>
<evidence type="ECO:0000256" key="5">
    <source>
        <dbReference type="ARBA" id="ARBA00023163"/>
    </source>
</evidence>
<keyword evidence="2" id="KW-0678">Repressor</keyword>
<dbReference type="FunFam" id="4.10.1240.50:FF:000005">
    <property type="entry name" value="Mesoderm induction early response protein 3"/>
    <property type="match status" value="1"/>
</dbReference>
<dbReference type="PROSITE" id="PS51156">
    <property type="entry name" value="ELM2"/>
    <property type="match status" value="1"/>
</dbReference>
<dbReference type="SMART" id="SM00717">
    <property type="entry name" value="SANT"/>
    <property type="match status" value="1"/>
</dbReference>
<dbReference type="Pfam" id="PF00249">
    <property type="entry name" value="Myb_DNA-binding"/>
    <property type="match status" value="1"/>
</dbReference>
<evidence type="ECO:0000256" key="2">
    <source>
        <dbReference type="ARBA" id="ARBA00022491"/>
    </source>
</evidence>
<keyword evidence="6" id="KW-0539">Nucleus</keyword>
<dbReference type="Proteomes" id="UP000558958">
    <property type="component" value="Unassembled WGS sequence"/>
</dbReference>
<dbReference type="Pfam" id="PF19426">
    <property type="entry name" value="MIER1_3_C"/>
    <property type="match status" value="1"/>
</dbReference>
<feature type="compositionally biased region" description="Basic and acidic residues" evidence="7">
    <location>
        <begin position="1"/>
        <end position="25"/>
    </location>
</feature>
<dbReference type="CDD" id="cd11661">
    <property type="entry name" value="SANT_MTA3_like"/>
    <property type="match status" value="1"/>
</dbReference>
<reference evidence="10 11" key="1">
    <citation type="submission" date="2019-09" db="EMBL/GenBank/DDBJ databases">
        <title>Bird 10,000 Genomes (B10K) Project - Family phase.</title>
        <authorList>
            <person name="Zhang G."/>
        </authorList>
    </citation>
    <scope>NUCLEOTIDE SEQUENCE [LARGE SCALE GENOMIC DNA]</scope>
    <source>
        <strain evidence="10">B10K-DU-001-06</strain>
        <tissue evidence="10">Muscle</tissue>
    </source>
</reference>
<dbReference type="AlphaFoldDB" id="A0A7K8ZD32"/>
<dbReference type="PROSITE" id="PS51293">
    <property type="entry name" value="SANT"/>
    <property type="match status" value="1"/>
</dbReference>
<accession>A0A7K8ZD32</accession>
<feature type="non-terminal residue" evidence="10">
    <location>
        <position position="1"/>
    </location>
</feature>
<feature type="region of interest" description="Disordered" evidence="7">
    <location>
        <begin position="1"/>
        <end position="45"/>
    </location>
</feature>
<dbReference type="GO" id="GO:0005654">
    <property type="term" value="C:nucleoplasm"/>
    <property type="evidence" value="ECO:0007669"/>
    <property type="project" value="UniProtKB-ARBA"/>
</dbReference>
<protein>
    <submittedName>
        <fullName evidence="10">MIER3 protein</fullName>
    </submittedName>
</protein>
<evidence type="ECO:0000256" key="4">
    <source>
        <dbReference type="ARBA" id="ARBA00023015"/>
    </source>
</evidence>
<gene>
    <name evidence="10" type="primary">Mier3_1</name>
    <name evidence="10" type="ORF">SAKLUC_R02863</name>
</gene>
<dbReference type="FunFam" id="1.10.10.60:FF:000025">
    <property type="entry name" value="Mesoderm induction early response 1, transcriptional regulator"/>
    <property type="match status" value="1"/>
</dbReference>
<dbReference type="Gene3D" id="1.10.10.60">
    <property type="entry name" value="Homeodomain-like"/>
    <property type="match status" value="1"/>
</dbReference>
<comment type="subcellular location">
    <subcellularLocation>
        <location evidence="1">Nucleus</location>
    </subcellularLocation>
</comment>
<dbReference type="GO" id="GO:0003714">
    <property type="term" value="F:transcription corepressor activity"/>
    <property type="evidence" value="ECO:0007669"/>
    <property type="project" value="TreeGrafter"/>
</dbReference>
<dbReference type="PANTHER" id="PTHR10865:SF22">
    <property type="entry name" value="MESODERM INDUCTION EARLY RESPONSE PROTEIN 3"/>
    <property type="match status" value="1"/>
</dbReference>
<dbReference type="EMBL" id="VWZD01013801">
    <property type="protein sequence ID" value="NXG12719.1"/>
    <property type="molecule type" value="Genomic_DNA"/>
</dbReference>
<dbReference type="SUPFAM" id="SSF46689">
    <property type="entry name" value="Homeodomain-like"/>
    <property type="match status" value="1"/>
</dbReference>
<evidence type="ECO:0000259" key="9">
    <source>
        <dbReference type="PROSITE" id="PS51293"/>
    </source>
</evidence>
<feature type="non-terminal residue" evidence="10">
    <location>
        <position position="393"/>
    </location>
</feature>
<evidence type="ECO:0000256" key="1">
    <source>
        <dbReference type="ARBA" id="ARBA00004123"/>
    </source>
</evidence>
<organism evidence="10 11">
    <name type="scientific">Sakesphorus luctuosus</name>
    <dbReference type="NCBI Taxonomy" id="419690"/>
    <lineage>
        <taxon>Eukaryota</taxon>
        <taxon>Metazoa</taxon>
        <taxon>Chordata</taxon>
        <taxon>Craniata</taxon>
        <taxon>Vertebrata</taxon>
        <taxon>Euteleostomi</taxon>
        <taxon>Archelosauria</taxon>
        <taxon>Archosauria</taxon>
        <taxon>Dinosauria</taxon>
        <taxon>Saurischia</taxon>
        <taxon>Theropoda</taxon>
        <taxon>Coelurosauria</taxon>
        <taxon>Aves</taxon>
        <taxon>Neognathae</taxon>
        <taxon>Neoaves</taxon>
        <taxon>Telluraves</taxon>
        <taxon>Australaves</taxon>
        <taxon>Passeriformes</taxon>
        <taxon>Thamnophilidae</taxon>
        <taxon>Sakesphorus</taxon>
    </lineage>
</organism>
<evidence type="ECO:0000256" key="6">
    <source>
        <dbReference type="ARBA" id="ARBA00023242"/>
    </source>
</evidence>
<keyword evidence="3" id="KW-0597">Phosphoprotein</keyword>
<name>A0A7K8ZD32_9PASS</name>
<dbReference type="InterPro" id="IPR045787">
    <property type="entry name" value="MIER1/3_C"/>
</dbReference>
<feature type="compositionally biased region" description="Acidic residues" evidence="7">
    <location>
        <begin position="143"/>
        <end position="152"/>
    </location>
</feature>
<evidence type="ECO:0000259" key="8">
    <source>
        <dbReference type="PROSITE" id="PS51156"/>
    </source>
</evidence>
<feature type="domain" description="SANT" evidence="9">
    <location>
        <begin position="262"/>
        <end position="314"/>
    </location>
</feature>
<proteinExistence type="predicted"/>
<evidence type="ECO:0000313" key="11">
    <source>
        <dbReference type="Proteomes" id="UP000558958"/>
    </source>
</evidence>
<keyword evidence="4" id="KW-0805">Transcription regulation</keyword>